<feature type="transmembrane region" description="Helical" evidence="2">
    <location>
        <begin position="282"/>
        <end position="301"/>
    </location>
</feature>
<feature type="compositionally biased region" description="Basic and acidic residues" evidence="1">
    <location>
        <begin position="573"/>
        <end position="584"/>
    </location>
</feature>
<dbReference type="Proteomes" id="UP001501791">
    <property type="component" value="Unassembled WGS sequence"/>
</dbReference>
<proteinExistence type="predicted"/>
<feature type="compositionally biased region" description="Low complexity" evidence="1">
    <location>
        <begin position="475"/>
        <end position="486"/>
    </location>
</feature>
<feature type="compositionally biased region" description="Low complexity" evidence="1">
    <location>
        <begin position="205"/>
        <end position="220"/>
    </location>
</feature>
<feature type="compositionally biased region" description="Polar residues" evidence="1">
    <location>
        <begin position="535"/>
        <end position="545"/>
    </location>
</feature>
<keyword evidence="2" id="KW-0812">Transmembrane</keyword>
<feature type="compositionally biased region" description="Low complexity" evidence="1">
    <location>
        <begin position="338"/>
        <end position="387"/>
    </location>
</feature>
<feature type="transmembrane region" description="Helical" evidence="2">
    <location>
        <begin position="256"/>
        <end position="276"/>
    </location>
</feature>
<name>A0ABN2CM45_9MICO</name>
<dbReference type="EMBL" id="BAAALY010000018">
    <property type="protein sequence ID" value="GAA1560391.1"/>
    <property type="molecule type" value="Genomic_DNA"/>
</dbReference>
<protein>
    <submittedName>
        <fullName evidence="3">Uncharacterized protein</fullName>
    </submittedName>
</protein>
<reference evidence="3 4" key="1">
    <citation type="journal article" date="2019" name="Int. J. Syst. Evol. Microbiol.">
        <title>The Global Catalogue of Microorganisms (GCM) 10K type strain sequencing project: providing services to taxonomists for standard genome sequencing and annotation.</title>
        <authorList>
            <consortium name="The Broad Institute Genomics Platform"/>
            <consortium name="The Broad Institute Genome Sequencing Center for Infectious Disease"/>
            <person name="Wu L."/>
            <person name="Ma J."/>
        </authorList>
    </citation>
    <scope>NUCLEOTIDE SEQUENCE [LARGE SCALE GENOMIC DNA]</scope>
    <source>
        <strain evidence="3 4">JCM 13319</strain>
    </source>
</reference>
<accession>A0ABN2CM45</accession>
<feature type="region of interest" description="Disordered" evidence="1">
    <location>
        <begin position="451"/>
        <end position="599"/>
    </location>
</feature>
<sequence length="654" mass="68469">MDTSIIVVIAIIVVFAVVVPTMIRKSATELSRVEIDTVPEQAEVVAADPQIPGHDHTERARVFHSSATIEPTVPRPDVAPLTEAPKLSLSARAPEFAVIDGRTDSSSTTNTSSTTAEADEQHQRSSLPVAVGETRSAYLDRLSHSAHEASATSDNVRLLHPAVHAVFNQSPQGANGRSSADGGDAAGGSARPGHAQPRSLHTRSTESITTGTTETTRRGTQIPNPSFGADEDHSMTEKATTLRESMKSLRTMTRGFALLFLAFVLGILVTGVLAMFSVVHVALTGVFCGVAIVSLLIVRTLNLRKREVKARLREIEGRTAKTRNGATKTRAAQRTSVAPKAPAASSRTAAPTAGASKTGAPTTAAPKAAEAKPAAAPKAVEAKPTAARPAGSTKAAQARAVMQRNASAKHNREEADTGEIPLVRIRNEAAEGHTTRQVLLTGPIPIVEEAADADATETAEASTAEKTSTEKTPAEKAAATKAASEVSADESTPTAKSSIAAGSVSEAEAAPQADPTAETDSAEDPDSDRDAGAETTASKADTGNVSDPFMQRLQARDAWSPTPLPVPSYVDAPHVEHPVPEAKAADASSYESYETEARSREDIAAQFAAELGYRAELSDSARDDSPLEHGRKAIRTNKGPELGAVDDVLARRRA</sequence>
<dbReference type="RefSeq" id="WP_346037228.1">
    <property type="nucleotide sequence ID" value="NZ_BAAALY010000018.1"/>
</dbReference>
<gene>
    <name evidence="3" type="ORF">GCM10009691_37920</name>
</gene>
<keyword evidence="2" id="KW-1133">Transmembrane helix</keyword>
<keyword evidence="4" id="KW-1185">Reference proteome</keyword>
<feature type="region of interest" description="Disordered" evidence="1">
    <location>
        <begin position="98"/>
        <end position="131"/>
    </location>
</feature>
<organism evidence="3 4">
    <name type="scientific">Brevibacterium picturae</name>
    <dbReference type="NCBI Taxonomy" id="260553"/>
    <lineage>
        <taxon>Bacteria</taxon>
        <taxon>Bacillati</taxon>
        <taxon>Actinomycetota</taxon>
        <taxon>Actinomycetes</taxon>
        <taxon>Micrococcales</taxon>
        <taxon>Brevibacteriaceae</taxon>
        <taxon>Brevibacterium</taxon>
    </lineage>
</organism>
<feature type="compositionally biased region" description="Low complexity" evidence="1">
    <location>
        <begin position="173"/>
        <end position="191"/>
    </location>
</feature>
<evidence type="ECO:0000256" key="2">
    <source>
        <dbReference type="SAM" id="Phobius"/>
    </source>
</evidence>
<feature type="region of interest" description="Disordered" evidence="1">
    <location>
        <begin position="319"/>
        <end position="420"/>
    </location>
</feature>
<keyword evidence="2" id="KW-0472">Membrane</keyword>
<feature type="transmembrane region" description="Helical" evidence="2">
    <location>
        <begin position="6"/>
        <end position="23"/>
    </location>
</feature>
<evidence type="ECO:0000313" key="4">
    <source>
        <dbReference type="Proteomes" id="UP001501791"/>
    </source>
</evidence>
<feature type="compositionally biased region" description="Polar residues" evidence="1">
    <location>
        <begin position="322"/>
        <end position="336"/>
    </location>
</feature>
<evidence type="ECO:0000256" key="1">
    <source>
        <dbReference type="SAM" id="MobiDB-lite"/>
    </source>
</evidence>
<feature type="region of interest" description="Disordered" evidence="1">
    <location>
        <begin position="169"/>
        <end position="236"/>
    </location>
</feature>
<feature type="compositionally biased region" description="Low complexity" evidence="1">
    <location>
        <begin position="105"/>
        <end position="115"/>
    </location>
</feature>
<feature type="compositionally biased region" description="Basic and acidic residues" evidence="1">
    <location>
        <begin position="618"/>
        <end position="631"/>
    </location>
</feature>
<comment type="caution">
    <text evidence="3">The sequence shown here is derived from an EMBL/GenBank/DDBJ whole genome shotgun (WGS) entry which is preliminary data.</text>
</comment>
<evidence type="ECO:0000313" key="3">
    <source>
        <dbReference type="EMBL" id="GAA1560391.1"/>
    </source>
</evidence>
<feature type="region of interest" description="Disordered" evidence="1">
    <location>
        <begin position="618"/>
        <end position="654"/>
    </location>
</feature>